<dbReference type="Proteomes" id="UP000027037">
    <property type="component" value="Unassembled WGS sequence"/>
</dbReference>
<gene>
    <name evidence="2" type="ORF">HY29_09885</name>
</gene>
<dbReference type="OrthoDB" id="9778934at2"/>
<feature type="signal peptide" evidence="1">
    <location>
        <begin position="1"/>
        <end position="20"/>
    </location>
</feature>
<dbReference type="PATRIC" id="fig|1280946.3.peg.773"/>
<feature type="chain" id="PRO_5001618919" description="Copper resistance protein B" evidence="1">
    <location>
        <begin position="21"/>
        <end position="269"/>
    </location>
</feature>
<accession>A0A062U6C6</accession>
<dbReference type="RefSeq" id="WP_034792649.1">
    <property type="nucleotide sequence ID" value="NZ_AWFF01000026.1"/>
</dbReference>
<dbReference type="eggNOG" id="COG3667">
    <property type="taxonomic scope" value="Bacteria"/>
</dbReference>
<organism evidence="2 3">
    <name type="scientific">Hyphomonas beringensis</name>
    <dbReference type="NCBI Taxonomy" id="1280946"/>
    <lineage>
        <taxon>Bacteria</taxon>
        <taxon>Pseudomonadati</taxon>
        <taxon>Pseudomonadota</taxon>
        <taxon>Alphaproteobacteria</taxon>
        <taxon>Hyphomonadales</taxon>
        <taxon>Hyphomonadaceae</taxon>
        <taxon>Hyphomonas</taxon>
    </lineage>
</organism>
<dbReference type="Pfam" id="PF05275">
    <property type="entry name" value="CopB"/>
    <property type="match status" value="1"/>
</dbReference>
<protein>
    <recommendedName>
        <fullName evidence="4">Copper resistance protein B</fullName>
    </recommendedName>
</protein>
<proteinExistence type="predicted"/>
<evidence type="ECO:0000256" key="1">
    <source>
        <dbReference type="SAM" id="SignalP"/>
    </source>
</evidence>
<dbReference type="GO" id="GO:0005507">
    <property type="term" value="F:copper ion binding"/>
    <property type="evidence" value="ECO:0007669"/>
    <property type="project" value="InterPro"/>
</dbReference>
<dbReference type="GO" id="GO:0006878">
    <property type="term" value="P:intracellular copper ion homeostasis"/>
    <property type="evidence" value="ECO:0007669"/>
    <property type="project" value="InterPro"/>
</dbReference>
<comment type="caution">
    <text evidence="2">The sequence shown here is derived from an EMBL/GenBank/DDBJ whole genome shotgun (WGS) entry which is preliminary data.</text>
</comment>
<dbReference type="InterPro" id="IPR036709">
    <property type="entry name" value="Autotransporte_beta_dom_sf"/>
</dbReference>
<evidence type="ECO:0000313" key="3">
    <source>
        <dbReference type="Proteomes" id="UP000027037"/>
    </source>
</evidence>
<keyword evidence="1" id="KW-0732">Signal</keyword>
<dbReference type="EMBL" id="AWFF01000026">
    <property type="protein sequence ID" value="KCZ55906.1"/>
    <property type="molecule type" value="Genomic_DNA"/>
</dbReference>
<evidence type="ECO:0000313" key="2">
    <source>
        <dbReference type="EMBL" id="KCZ55906.1"/>
    </source>
</evidence>
<sequence length="269" mass="30289">MRPVILALWIMALGVSSVYAQEHSGHEDHSESAPWSQADAYFDPAEMAAARAHVLHHNGDQAFGRVMLNRAEVQMSDDEEIGVWDGSAWYGDDINRLYLKTEGEYAFEEGAFEEAEAQLLWSHAVSPYFDLQAGARYDFEPEGRAHAVLGFQGLAPYWFEVDGALYLSDEGDLTADFEAEYELLLTQRLILQPRVELAMSAQDIPELETGAGFTNVQAGLRLRYEIRREFAPYVGWEYHSALGQTADYIEASGDETGQAYWVVGIRTWF</sequence>
<dbReference type="InterPro" id="IPR007939">
    <property type="entry name" value="Cu-R_B_prcur"/>
</dbReference>
<dbReference type="GO" id="GO:0009279">
    <property type="term" value="C:cell outer membrane"/>
    <property type="evidence" value="ECO:0007669"/>
    <property type="project" value="InterPro"/>
</dbReference>
<dbReference type="STRING" id="1280946.HY29_09885"/>
<reference evidence="2 3" key="1">
    <citation type="journal article" date="2014" name="Antonie Van Leeuwenhoek">
        <title>Hyphomonas beringensis sp. nov. and Hyphomonas chukchiensis sp. nov., isolated from surface seawater of the Bering Sea and Chukchi Sea.</title>
        <authorList>
            <person name="Li C."/>
            <person name="Lai Q."/>
            <person name="Li G."/>
            <person name="Dong C."/>
            <person name="Wang J."/>
            <person name="Liao Y."/>
            <person name="Shao Z."/>
        </authorList>
    </citation>
    <scope>NUCLEOTIDE SEQUENCE [LARGE SCALE GENOMIC DNA]</scope>
    <source>
        <strain evidence="2 3">25B14_1</strain>
    </source>
</reference>
<keyword evidence="3" id="KW-1185">Reference proteome</keyword>
<dbReference type="AlphaFoldDB" id="A0A062U6C6"/>
<evidence type="ECO:0008006" key="4">
    <source>
        <dbReference type="Google" id="ProtNLM"/>
    </source>
</evidence>
<dbReference type="Gene3D" id="2.40.128.130">
    <property type="entry name" value="Autotransporter beta-domain"/>
    <property type="match status" value="1"/>
</dbReference>
<name>A0A062U6C6_9PROT</name>